<proteinExistence type="predicted"/>
<dbReference type="PaxDb" id="7159-AAEL009045-PA"/>
<name>Q16WZ5_AEDAE</name>
<reference evidence="2" key="3">
    <citation type="submission" date="2012-09" db="EMBL/GenBank/DDBJ databases">
        <authorList>
            <consortium name="VectorBase"/>
        </authorList>
    </citation>
    <scope>NUCLEOTIDE SEQUENCE</scope>
    <source>
        <strain evidence="2">Liverpool</strain>
    </source>
</reference>
<dbReference type="PANTHER" id="PTHR10742">
    <property type="entry name" value="FLAVIN MONOAMINE OXIDASE"/>
    <property type="match status" value="1"/>
</dbReference>
<dbReference type="HOGENOM" id="CLU_004498_2_3_1"/>
<dbReference type="KEGG" id="aag:5571411"/>
<protein>
    <submittedName>
        <fullName evidence="2">AAEL009045-PA</fullName>
    </submittedName>
</protein>
<reference evidence="2" key="1">
    <citation type="submission" date="2005-10" db="EMBL/GenBank/DDBJ databases">
        <authorList>
            <person name="Loftus B.J."/>
            <person name="Nene V.M."/>
            <person name="Hannick L.I."/>
            <person name="Bidwell S."/>
            <person name="Haas B."/>
            <person name="Amedeo P."/>
            <person name="Orvis J."/>
            <person name="Wortman J.R."/>
            <person name="White O.R."/>
            <person name="Salzberg S."/>
            <person name="Shumway M."/>
            <person name="Koo H."/>
            <person name="Zhao Y."/>
            <person name="Holmes M."/>
            <person name="Miller J."/>
            <person name="Schatz M."/>
            <person name="Pop M."/>
            <person name="Pai G."/>
            <person name="Utterback T."/>
            <person name="Rogers Y.-H."/>
            <person name="Kravitz S."/>
            <person name="Fraser C.M."/>
        </authorList>
    </citation>
    <scope>NUCLEOTIDE SEQUENCE</scope>
    <source>
        <strain evidence="2">Liverpool</strain>
    </source>
</reference>
<dbReference type="Proteomes" id="UP000682892">
    <property type="component" value="Unassembled WGS sequence"/>
</dbReference>
<dbReference type="eggNOG" id="KOG0685">
    <property type="taxonomic scope" value="Eukaryota"/>
</dbReference>
<sequence length="472" mass="53063">MKMSARMVIVGAGASGLAAASRLYEHGLTNLVILEATDRIGGRVHTVPLGENVIDLGAQWCHGEKNNAVYELAGPLNLLESSVVSSKNVLVKNTGEIIPQEITKRLMGVAHEIMESEAMGSYDGTLGDFFTSNFLKMMDDEKMKDIDRVLVQQFLRCYQCYQEGYIATDSWYDLIASRLDDYDYCEGDQSLSWIGKGYKSVLDLLMKKHPAQNADPIPIQDKIVFNKTVSNINWSKVPDYPVTIKCTDGTSFDANHVIVTTSIGVLKENISTLFTPELPTIKQNAIRGIYFGTVNKIIMEFDEPFWTTIGNTFGLIWNAEDLEKLRESKYAWTEGASAFFKIDRQPNLLAVWMIGKEGRQAELLDDRDVIDGMTFLMKKFFKNEEIPEPVKIIRSKWSSDRNFRGSYSSYSLRTEQLKTSCRDLAVPLTDCLGTPVLLFAGEATNHEQYGTVHGAIASGRREADRLIKMYKK</sequence>
<dbReference type="InterPro" id="IPR050281">
    <property type="entry name" value="Flavin_monoamine_oxidase"/>
</dbReference>
<organism evidence="2 3">
    <name type="scientific">Aedes aegypti</name>
    <name type="common">Yellowfever mosquito</name>
    <name type="synonym">Culex aegypti</name>
    <dbReference type="NCBI Taxonomy" id="7159"/>
    <lineage>
        <taxon>Eukaryota</taxon>
        <taxon>Metazoa</taxon>
        <taxon>Ecdysozoa</taxon>
        <taxon>Arthropoda</taxon>
        <taxon>Hexapoda</taxon>
        <taxon>Insecta</taxon>
        <taxon>Pterygota</taxon>
        <taxon>Neoptera</taxon>
        <taxon>Endopterygota</taxon>
        <taxon>Diptera</taxon>
        <taxon>Nematocera</taxon>
        <taxon>Culicoidea</taxon>
        <taxon>Culicidae</taxon>
        <taxon>Culicinae</taxon>
        <taxon>Aedini</taxon>
        <taxon>Aedes</taxon>
        <taxon>Stegomyia</taxon>
    </lineage>
</organism>
<dbReference type="PhylomeDB" id="Q16WZ5"/>
<dbReference type="OrthoDB" id="5046242at2759"/>
<feature type="domain" description="Amine oxidase" evidence="1">
    <location>
        <begin position="15"/>
        <end position="467"/>
    </location>
</feature>
<dbReference type="EMBL" id="CH477549">
    <property type="protein sequence ID" value="EAT39126.1"/>
    <property type="molecule type" value="Genomic_DNA"/>
</dbReference>
<dbReference type="OMA" id="DELMIRC"/>
<dbReference type="Pfam" id="PF01593">
    <property type="entry name" value="Amino_oxidase"/>
    <property type="match status" value="1"/>
</dbReference>
<dbReference type="PANTHER" id="PTHR10742:SF398">
    <property type="entry name" value="AMINE OXIDASE DOMAIN-CONTAINING PROTEIN-RELATED"/>
    <property type="match status" value="1"/>
</dbReference>
<dbReference type="Gene3D" id="3.90.660.10">
    <property type="match status" value="1"/>
</dbReference>
<evidence type="ECO:0000259" key="1">
    <source>
        <dbReference type="Pfam" id="PF01593"/>
    </source>
</evidence>
<dbReference type="AlphaFoldDB" id="Q16WZ5"/>
<dbReference type="InterPro" id="IPR036188">
    <property type="entry name" value="FAD/NAD-bd_sf"/>
</dbReference>
<dbReference type="STRING" id="7159.Q16WZ5"/>
<reference evidence="2" key="2">
    <citation type="journal article" date="2007" name="Science">
        <title>Genome sequence of Aedes aegypti, a major arbovirus vector.</title>
        <authorList>
            <person name="Nene V."/>
            <person name="Wortman J.R."/>
            <person name="Lawson D."/>
            <person name="Haas B."/>
            <person name="Kodira C."/>
            <person name="Tu Z.J."/>
            <person name="Loftus B."/>
            <person name="Xi Z."/>
            <person name="Megy K."/>
            <person name="Grabherr M."/>
            <person name="Ren Q."/>
            <person name="Zdobnov E.M."/>
            <person name="Lobo N.F."/>
            <person name="Campbell K.S."/>
            <person name="Brown S.E."/>
            <person name="Bonaldo M.F."/>
            <person name="Zhu J."/>
            <person name="Sinkins S.P."/>
            <person name="Hogenkamp D.G."/>
            <person name="Amedeo P."/>
            <person name="Arensburger P."/>
            <person name="Atkinson P.W."/>
            <person name="Bidwell S."/>
            <person name="Biedler J."/>
            <person name="Birney E."/>
            <person name="Bruggner R.V."/>
            <person name="Costas J."/>
            <person name="Coy M.R."/>
            <person name="Crabtree J."/>
            <person name="Crawford M."/>
            <person name="Debruyn B."/>
            <person name="Decaprio D."/>
            <person name="Eiglmeier K."/>
            <person name="Eisenstadt E."/>
            <person name="El-Dorry H."/>
            <person name="Gelbart W.M."/>
            <person name="Gomes S.L."/>
            <person name="Hammond M."/>
            <person name="Hannick L.I."/>
            <person name="Hogan J.R."/>
            <person name="Holmes M.H."/>
            <person name="Jaffe D."/>
            <person name="Johnston J.S."/>
            <person name="Kennedy R.C."/>
            <person name="Koo H."/>
            <person name="Kravitz S."/>
            <person name="Kriventseva E.V."/>
            <person name="Kulp D."/>
            <person name="Labutti K."/>
            <person name="Lee E."/>
            <person name="Li S."/>
            <person name="Lovin D.D."/>
            <person name="Mao C."/>
            <person name="Mauceli E."/>
            <person name="Menck C.F."/>
            <person name="Miller J.R."/>
            <person name="Montgomery P."/>
            <person name="Mori A."/>
            <person name="Nascimento A.L."/>
            <person name="Naveira H.F."/>
            <person name="Nusbaum C."/>
            <person name="O'leary S."/>
            <person name="Orvis J."/>
            <person name="Pertea M."/>
            <person name="Quesneville H."/>
            <person name="Reidenbach K.R."/>
            <person name="Rogers Y.H."/>
            <person name="Roth C.W."/>
            <person name="Schneider J.R."/>
            <person name="Schatz M."/>
            <person name="Shumway M."/>
            <person name="Stanke M."/>
            <person name="Stinson E.O."/>
            <person name="Tubio J.M."/>
            <person name="Vanzee J.P."/>
            <person name="Verjovski-Almeida S."/>
            <person name="Werner D."/>
            <person name="White O."/>
            <person name="Wyder S."/>
            <person name="Zeng Q."/>
            <person name="Zhao Q."/>
            <person name="Zhao Y."/>
            <person name="Hill C.A."/>
            <person name="Raikhel A.S."/>
            <person name="Soares M.B."/>
            <person name="Knudson D.L."/>
            <person name="Lee N.H."/>
            <person name="Galagan J."/>
            <person name="Salzberg S.L."/>
            <person name="Paulsen I.T."/>
            <person name="Dimopoulos G."/>
            <person name="Collins F.H."/>
            <person name="Birren B."/>
            <person name="Fraser-Liggett C.M."/>
            <person name="Severson D.W."/>
        </authorList>
    </citation>
    <scope>NUCLEOTIDE SEQUENCE [LARGE SCALE GENOMIC DNA]</scope>
    <source>
        <strain evidence="2">Liverpool</strain>
    </source>
</reference>
<accession>Q16WZ5</accession>
<dbReference type="SUPFAM" id="SSF54373">
    <property type="entry name" value="FAD-linked reductases, C-terminal domain"/>
    <property type="match status" value="1"/>
</dbReference>
<dbReference type="InterPro" id="IPR002937">
    <property type="entry name" value="Amino_oxidase"/>
</dbReference>
<gene>
    <name evidence="2" type="ORF">AaeL_AAEL009045</name>
</gene>
<dbReference type="Gene3D" id="3.50.50.60">
    <property type="entry name" value="FAD/NAD(P)-binding domain"/>
    <property type="match status" value="1"/>
</dbReference>
<dbReference type="VEuPathDB" id="VectorBase:AAEL009045"/>
<evidence type="ECO:0000313" key="3">
    <source>
        <dbReference type="Proteomes" id="UP000682892"/>
    </source>
</evidence>
<dbReference type="SUPFAM" id="SSF51905">
    <property type="entry name" value="FAD/NAD(P)-binding domain"/>
    <property type="match status" value="1"/>
</dbReference>
<dbReference type="GO" id="GO:0046592">
    <property type="term" value="F:polyamine oxidase activity"/>
    <property type="evidence" value="ECO:0007669"/>
    <property type="project" value="TreeGrafter"/>
</dbReference>
<evidence type="ECO:0000313" key="2">
    <source>
        <dbReference type="EMBL" id="EAT39126.1"/>
    </source>
</evidence>